<evidence type="ECO:0000313" key="2">
    <source>
        <dbReference type="Proteomes" id="UP000237968"/>
    </source>
</evidence>
<evidence type="ECO:0000313" key="1">
    <source>
        <dbReference type="EMBL" id="PRQ03715.1"/>
    </source>
</evidence>
<dbReference type="Proteomes" id="UP000237968">
    <property type="component" value="Unassembled WGS sequence"/>
</dbReference>
<dbReference type="RefSeq" id="WP_106390816.1">
    <property type="nucleotide sequence ID" value="NZ_PVNK01000071.1"/>
</dbReference>
<dbReference type="OrthoDB" id="5498303at2"/>
<keyword evidence="2" id="KW-1185">Reference proteome</keyword>
<evidence type="ECO:0008006" key="3">
    <source>
        <dbReference type="Google" id="ProtNLM"/>
    </source>
</evidence>
<organism evidence="1 2">
    <name type="scientific">Enhygromyxa salina</name>
    <dbReference type="NCBI Taxonomy" id="215803"/>
    <lineage>
        <taxon>Bacteria</taxon>
        <taxon>Pseudomonadati</taxon>
        <taxon>Myxococcota</taxon>
        <taxon>Polyangia</taxon>
        <taxon>Nannocystales</taxon>
        <taxon>Nannocystaceae</taxon>
        <taxon>Enhygromyxa</taxon>
    </lineage>
</organism>
<protein>
    <recommendedName>
        <fullName evidence="3">Lipoprotein</fullName>
    </recommendedName>
</protein>
<reference evidence="1 2" key="1">
    <citation type="submission" date="2018-03" db="EMBL/GenBank/DDBJ databases">
        <title>Draft Genome Sequences of the Obligatory Marine Myxobacteria Enhygromyxa salina SWB005.</title>
        <authorList>
            <person name="Poehlein A."/>
            <person name="Moghaddam J.A."/>
            <person name="Harms H."/>
            <person name="Alanjari M."/>
            <person name="Koenig G.M."/>
            <person name="Daniel R."/>
            <person name="Schaeberle T.F."/>
        </authorList>
    </citation>
    <scope>NUCLEOTIDE SEQUENCE [LARGE SCALE GENOMIC DNA]</scope>
    <source>
        <strain evidence="1 2">SWB005</strain>
    </source>
</reference>
<gene>
    <name evidence="1" type="ORF">ENSA5_13370</name>
</gene>
<proteinExistence type="predicted"/>
<dbReference type="PROSITE" id="PS51257">
    <property type="entry name" value="PROKAR_LIPOPROTEIN"/>
    <property type="match status" value="1"/>
</dbReference>
<dbReference type="EMBL" id="PVNK01000071">
    <property type="protein sequence ID" value="PRQ03715.1"/>
    <property type="molecule type" value="Genomic_DNA"/>
</dbReference>
<name>A0A2S9YF23_9BACT</name>
<sequence length="427" mass="45833">MRSRQLLACALLIAGCDDARAPLDLDAIAEPSDECVRVIHETLELGGPLHRFVSDGPGSAGGWGMITFINEFDLPALALVRVPASASEAPTARIELGMSSPDPELVQLRAGSEPGEVWALSRSGQVVVLRRIVPELGLIATNGMLGNFPIHDDDGGACPSEHSRTLLVIEGQPYLLALPNCSDTPALDLHLLALERETLDFLTSWQLSFDPCAPYDDPAACAEIFAYSLSAIGPGTSTLLPDAARIPVGFTQVRAFTGGLGLSGTVMSSDVSLLDMRMTSNGPSARLVTFREVWIHSLPLALGPVSLGQDPYSTQLHIRNELLEDDAALMRFDTIGEFYVQLRDPELLPLGGRGQLVQLPDQAAMIDVEGGGLHAAPLADIGAWPFWTERTVLELDDLVDFEISGVGQLLLRRDQVAPQLVYLSCLD</sequence>
<comment type="caution">
    <text evidence="1">The sequence shown here is derived from an EMBL/GenBank/DDBJ whole genome shotgun (WGS) entry which is preliminary data.</text>
</comment>
<dbReference type="AlphaFoldDB" id="A0A2S9YF23"/>
<accession>A0A2S9YF23</accession>